<dbReference type="Proteomes" id="UP000013988">
    <property type="component" value="Unassembled WGS sequence"/>
</dbReference>
<evidence type="ECO:0000313" key="2">
    <source>
        <dbReference type="Proteomes" id="UP000013988"/>
    </source>
</evidence>
<keyword evidence="2" id="KW-1185">Reference proteome</keyword>
<comment type="caution">
    <text evidence="1">The sequence shown here is derived from an EMBL/GenBank/DDBJ whole genome shotgun (WGS) entry which is preliminary data.</text>
</comment>
<protein>
    <submittedName>
        <fullName evidence="1">Uncharacterized protein</fullName>
    </submittedName>
</protein>
<dbReference type="PATRIC" id="fig|1202534.3.peg.4003"/>
<organism evidence="1 2">
    <name type="scientific">Clostridium sartagoforme AAU1</name>
    <dbReference type="NCBI Taxonomy" id="1202534"/>
    <lineage>
        <taxon>Bacteria</taxon>
        <taxon>Bacillati</taxon>
        <taxon>Bacillota</taxon>
        <taxon>Clostridia</taxon>
        <taxon>Eubacteriales</taxon>
        <taxon>Clostridiaceae</taxon>
        <taxon>Clostridium</taxon>
    </lineage>
</organism>
<accession>R9BSY5</accession>
<dbReference type="AlphaFoldDB" id="R9BSY5"/>
<dbReference type="EMBL" id="ASRV01000273">
    <property type="protein sequence ID" value="EOR19805.1"/>
    <property type="molecule type" value="Genomic_DNA"/>
</dbReference>
<evidence type="ECO:0000313" key="1">
    <source>
        <dbReference type="EMBL" id="EOR19805.1"/>
    </source>
</evidence>
<name>R9BSY5_9CLOT</name>
<dbReference type="RefSeq" id="WP_016209211.1">
    <property type="nucleotide sequence ID" value="NZ_ASRV01000273.1"/>
</dbReference>
<proteinExistence type="predicted"/>
<reference evidence="1 2" key="1">
    <citation type="submission" date="2013-03" db="EMBL/GenBank/DDBJ databases">
        <title>Whole genome shotgun sequencing of Clostridium sartagoforme AAU1.</title>
        <authorList>
            <person name="Joshi C.G."/>
            <person name="Duggirala S.M."/>
            <person name="Nathani N.M."/>
            <person name="Bhatt V.D."/>
            <person name="Patel A.K."/>
            <person name="Pandya P.R."/>
            <person name="KaPatel J.A."/>
        </authorList>
    </citation>
    <scope>NUCLEOTIDE SEQUENCE [LARGE SCALE GENOMIC DNA]</scope>
    <source>
        <strain evidence="1 2">AAU1</strain>
    </source>
</reference>
<sequence>MKKIATILLLTTAVVTGNILNASAYGSYLVLNINSNQSIATSSNQYIPNGGYISTYNYSSSSNYLYAELYRDDPVPIPNTLIASEYMAPGESVNRTLYSIASAPHYTELNPAGPGYTGCNGTIGYYFN</sequence>
<gene>
    <name evidence="1" type="ORF">A500_20069</name>
</gene>